<dbReference type="InterPro" id="IPR036388">
    <property type="entry name" value="WH-like_DNA-bd_sf"/>
</dbReference>
<evidence type="ECO:0000313" key="7">
    <source>
        <dbReference type="Proteomes" id="UP001595462"/>
    </source>
</evidence>
<dbReference type="EMBL" id="JBHRSS010000001">
    <property type="protein sequence ID" value="MFC3102359.1"/>
    <property type="molecule type" value="Genomic_DNA"/>
</dbReference>
<dbReference type="SUPFAM" id="SSF46785">
    <property type="entry name" value="Winged helix' DNA-binding domain"/>
    <property type="match status" value="1"/>
</dbReference>
<proteinExistence type="inferred from homology"/>
<comment type="caution">
    <text evidence="6">The sequence shown here is derived from an EMBL/GenBank/DDBJ whole genome shotgun (WGS) entry which is preliminary data.</text>
</comment>
<protein>
    <submittedName>
        <fullName evidence="6">LysR substrate-binding domain-containing protein</fullName>
    </submittedName>
</protein>
<evidence type="ECO:0000256" key="1">
    <source>
        <dbReference type="ARBA" id="ARBA00009437"/>
    </source>
</evidence>
<keyword evidence="7" id="KW-1185">Reference proteome</keyword>
<dbReference type="SUPFAM" id="SSF53850">
    <property type="entry name" value="Periplasmic binding protein-like II"/>
    <property type="match status" value="1"/>
</dbReference>
<dbReference type="InterPro" id="IPR036390">
    <property type="entry name" value="WH_DNA-bd_sf"/>
</dbReference>
<dbReference type="RefSeq" id="WP_380685337.1">
    <property type="nucleotide sequence ID" value="NZ_JBHRSS010000001.1"/>
</dbReference>
<comment type="similarity">
    <text evidence="1">Belongs to the LysR transcriptional regulatory family.</text>
</comment>
<feature type="domain" description="HTH lysR-type" evidence="5">
    <location>
        <begin position="7"/>
        <end position="64"/>
    </location>
</feature>
<evidence type="ECO:0000313" key="6">
    <source>
        <dbReference type="EMBL" id="MFC3102359.1"/>
    </source>
</evidence>
<name>A0ABV7EKA2_9GAMM</name>
<sequence length="321" mass="35379">MSKRRLPPLNPLRNFEAAARCGSFTQAAAELNVTPAAVSRQVIVLENYFSKSLFIRHANIIELTADGVALLPSVSAALDMLNDGARLLSAKGDTAVNLCTYPGFIMQWLIPRMGHFRSEHPEINLNLITASKPDEFEAAHADITIKYGHEQPHGECGKAILPDIILPVCSPSLTRGPHALPPVENLAQHTLLRSRYRRLDWPSWLEIMNAQDLHAHQELTFKESGLANQAATQGLGVAMAQRLLVENELASGKLVMPFSTALRRSADIWISRSRERCADDHVTLVCDWIEKEARDTVAGFGIDFTPSTFDTAQALTLNNGK</sequence>
<keyword evidence="3" id="KW-0238">DNA-binding</keyword>
<dbReference type="InterPro" id="IPR005119">
    <property type="entry name" value="LysR_subst-bd"/>
</dbReference>
<reference evidence="7" key="1">
    <citation type="journal article" date="2019" name="Int. J. Syst. Evol. Microbiol.">
        <title>The Global Catalogue of Microorganisms (GCM) 10K type strain sequencing project: providing services to taxonomists for standard genome sequencing and annotation.</title>
        <authorList>
            <consortium name="The Broad Institute Genomics Platform"/>
            <consortium name="The Broad Institute Genome Sequencing Center for Infectious Disease"/>
            <person name="Wu L."/>
            <person name="Ma J."/>
        </authorList>
    </citation>
    <scope>NUCLEOTIDE SEQUENCE [LARGE SCALE GENOMIC DNA]</scope>
    <source>
        <strain evidence="7">KCTC 52640</strain>
    </source>
</reference>
<evidence type="ECO:0000256" key="4">
    <source>
        <dbReference type="ARBA" id="ARBA00023163"/>
    </source>
</evidence>
<gene>
    <name evidence="6" type="ORF">ACFOSU_00470</name>
</gene>
<accession>A0ABV7EKA2</accession>
<dbReference type="Proteomes" id="UP001595462">
    <property type="component" value="Unassembled WGS sequence"/>
</dbReference>
<evidence type="ECO:0000256" key="3">
    <source>
        <dbReference type="ARBA" id="ARBA00023125"/>
    </source>
</evidence>
<dbReference type="Pfam" id="PF00126">
    <property type="entry name" value="HTH_1"/>
    <property type="match status" value="1"/>
</dbReference>
<dbReference type="Pfam" id="PF03466">
    <property type="entry name" value="LysR_substrate"/>
    <property type="match status" value="1"/>
</dbReference>
<dbReference type="InterPro" id="IPR000847">
    <property type="entry name" value="LysR_HTH_N"/>
</dbReference>
<evidence type="ECO:0000259" key="5">
    <source>
        <dbReference type="PROSITE" id="PS50931"/>
    </source>
</evidence>
<organism evidence="6 7">
    <name type="scientific">Salinisphaera aquimarina</name>
    <dbReference type="NCBI Taxonomy" id="2094031"/>
    <lineage>
        <taxon>Bacteria</taxon>
        <taxon>Pseudomonadati</taxon>
        <taxon>Pseudomonadota</taxon>
        <taxon>Gammaproteobacteria</taxon>
        <taxon>Salinisphaerales</taxon>
        <taxon>Salinisphaeraceae</taxon>
        <taxon>Salinisphaera</taxon>
    </lineage>
</organism>
<dbReference type="PROSITE" id="PS50931">
    <property type="entry name" value="HTH_LYSR"/>
    <property type="match status" value="1"/>
</dbReference>
<dbReference type="Gene3D" id="3.40.190.10">
    <property type="entry name" value="Periplasmic binding protein-like II"/>
    <property type="match status" value="2"/>
</dbReference>
<evidence type="ECO:0000256" key="2">
    <source>
        <dbReference type="ARBA" id="ARBA00023015"/>
    </source>
</evidence>
<dbReference type="CDD" id="cd08432">
    <property type="entry name" value="PBP2_GcdR_TrpI_HvrB_AmpR_like"/>
    <property type="match status" value="1"/>
</dbReference>
<dbReference type="PANTHER" id="PTHR30537">
    <property type="entry name" value="HTH-TYPE TRANSCRIPTIONAL REGULATOR"/>
    <property type="match status" value="1"/>
</dbReference>
<dbReference type="Gene3D" id="1.10.10.10">
    <property type="entry name" value="Winged helix-like DNA-binding domain superfamily/Winged helix DNA-binding domain"/>
    <property type="match status" value="1"/>
</dbReference>
<keyword evidence="4" id="KW-0804">Transcription</keyword>
<dbReference type="PANTHER" id="PTHR30537:SF74">
    <property type="entry name" value="HTH-TYPE TRANSCRIPTIONAL REGULATOR TRPI"/>
    <property type="match status" value="1"/>
</dbReference>
<keyword evidence="2" id="KW-0805">Transcription regulation</keyword>
<dbReference type="PRINTS" id="PR00039">
    <property type="entry name" value="HTHLYSR"/>
</dbReference>
<dbReference type="InterPro" id="IPR058163">
    <property type="entry name" value="LysR-type_TF_proteobact-type"/>
</dbReference>